<dbReference type="AlphaFoldDB" id="A0A4Q0MK45"/>
<evidence type="ECO:0000313" key="4">
    <source>
        <dbReference type="Proteomes" id="UP000289708"/>
    </source>
</evidence>
<accession>A0A4Q0MK45</accession>
<dbReference type="Proteomes" id="UP000289708">
    <property type="component" value="Unassembled WGS sequence"/>
</dbReference>
<reference evidence="3 4" key="1">
    <citation type="submission" date="2018-12" db="EMBL/GenBank/DDBJ databases">
        <title>bacterium Hansschlegelia zhihuaiae S113.</title>
        <authorList>
            <person name="He J."/>
        </authorList>
    </citation>
    <scope>NUCLEOTIDE SEQUENCE [LARGE SCALE GENOMIC DNA]</scope>
    <source>
        <strain evidence="3 4">S 113</strain>
    </source>
</reference>
<organism evidence="3 4">
    <name type="scientific">Hansschlegelia zhihuaiae</name>
    <dbReference type="NCBI Taxonomy" id="405005"/>
    <lineage>
        <taxon>Bacteria</taxon>
        <taxon>Pseudomonadati</taxon>
        <taxon>Pseudomonadota</taxon>
        <taxon>Alphaproteobacteria</taxon>
        <taxon>Hyphomicrobiales</taxon>
        <taxon>Methylopilaceae</taxon>
        <taxon>Hansschlegelia</taxon>
    </lineage>
</organism>
<keyword evidence="4" id="KW-1185">Reference proteome</keyword>
<keyword evidence="1" id="KW-0175">Coiled coil</keyword>
<protein>
    <submittedName>
        <fullName evidence="3">Uncharacterized protein</fullName>
    </submittedName>
</protein>
<feature type="region of interest" description="Disordered" evidence="2">
    <location>
        <begin position="80"/>
        <end position="128"/>
    </location>
</feature>
<feature type="compositionally biased region" description="Low complexity" evidence="2">
    <location>
        <begin position="102"/>
        <end position="113"/>
    </location>
</feature>
<sequence length="128" mass="13798">MSIDKILAEQGEWLKAAAGATTRPDKSAVAIGMPLEIRKRRTEELKARVEVLEAQKEAVVKRYDAAIADEKAEIELLARDIAWDAKGPTPPRDPRRPEPKAASRAASGSAGAAARKKGRGSSSKRPTK</sequence>
<evidence type="ECO:0000256" key="2">
    <source>
        <dbReference type="SAM" id="MobiDB-lite"/>
    </source>
</evidence>
<feature type="coiled-coil region" evidence="1">
    <location>
        <begin position="35"/>
        <end position="80"/>
    </location>
</feature>
<proteinExistence type="predicted"/>
<dbReference type="EMBL" id="RYFI01000005">
    <property type="protein sequence ID" value="RXF74117.1"/>
    <property type="molecule type" value="Genomic_DNA"/>
</dbReference>
<dbReference type="RefSeq" id="WP_128776793.1">
    <property type="nucleotide sequence ID" value="NZ_RYFI01000005.1"/>
</dbReference>
<feature type="compositionally biased region" description="Basic and acidic residues" evidence="2">
    <location>
        <begin position="92"/>
        <end position="101"/>
    </location>
</feature>
<evidence type="ECO:0000256" key="1">
    <source>
        <dbReference type="SAM" id="Coils"/>
    </source>
</evidence>
<gene>
    <name evidence="3" type="ORF">EK403_07025</name>
</gene>
<name>A0A4Q0MK45_9HYPH</name>
<dbReference type="OrthoDB" id="9966237at2"/>
<comment type="caution">
    <text evidence="3">The sequence shown here is derived from an EMBL/GenBank/DDBJ whole genome shotgun (WGS) entry which is preliminary data.</text>
</comment>
<evidence type="ECO:0000313" key="3">
    <source>
        <dbReference type="EMBL" id="RXF74117.1"/>
    </source>
</evidence>